<proteinExistence type="predicted"/>
<dbReference type="Pfam" id="PF00665">
    <property type="entry name" value="rve"/>
    <property type="match status" value="1"/>
</dbReference>
<dbReference type="InterPro" id="IPR050951">
    <property type="entry name" value="Retrovirus_Pol_polyprotein"/>
</dbReference>
<dbReference type="PROSITE" id="PS50994">
    <property type="entry name" value="INTEGRASE"/>
    <property type="match status" value="1"/>
</dbReference>
<dbReference type="InterPro" id="IPR012337">
    <property type="entry name" value="RNaseH-like_sf"/>
</dbReference>
<dbReference type="PANTHER" id="PTHR37984">
    <property type="entry name" value="PROTEIN CBG26694"/>
    <property type="match status" value="1"/>
</dbReference>
<dbReference type="RefSeq" id="XP_046601945.1">
    <property type="nucleotide sequence ID" value="XM_046745989.1"/>
</dbReference>
<dbReference type="Proteomes" id="UP000829291">
    <property type="component" value="Chromosome 7"/>
</dbReference>
<reference evidence="3" key="1">
    <citation type="submission" date="2025-08" db="UniProtKB">
        <authorList>
            <consortium name="RefSeq"/>
        </authorList>
    </citation>
    <scope>IDENTIFICATION</scope>
    <source>
        <tissue evidence="3">Thorax and Abdomen</tissue>
    </source>
</reference>
<evidence type="ECO:0000313" key="2">
    <source>
        <dbReference type="Proteomes" id="UP000829291"/>
    </source>
</evidence>
<keyword evidence="2" id="KW-1185">Reference proteome</keyword>
<dbReference type="InterPro" id="IPR036397">
    <property type="entry name" value="RNaseH_sf"/>
</dbReference>
<dbReference type="GeneID" id="124295565"/>
<dbReference type="InterPro" id="IPR001584">
    <property type="entry name" value="Integrase_cat-core"/>
</dbReference>
<dbReference type="SUPFAM" id="SSF53098">
    <property type="entry name" value="Ribonuclease H-like"/>
    <property type="match status" value="1"/>
</dbReference>
<protein>
    <submittedName>
        <fullName evidence="3">Uncharacterized protein LOC124295565</fullName>
    </submittedName>
</protein>
<name>A0ABM3GNX2_NEOLC</name>
<organism evidence="2 3">
    <name type="scientific">Neodiprion lecontei</name>
    <name type="common">Redheaded pine sawfly</name>
    <dbReference type="NCBI Taxonomy" id="441921"/>
    <lineage>
        <taxon>Eukaryota</taxon>
        <taxon>Metazoa</taxon>
        <taxon>Ecdysozoa</taxon>
        <taxon>Arthropoda</taxon>
        <taxon>Hexapoda</taxon>
        <taxon>Insecta</taxon>
        <taxon>Pterygota</taxon>
        <taxon>Neoptera</taxon>
        <taxon>Endopterygota</taxon>
        <taxon>Hymenoptera</taxon>
        <taxon>Tenthredinoidea</taxon>
        <taxon>Diprionidae</taxon>
        <taxon>Diprioninae</taxon>
        <taxon>Neodiprion</taxon>
    </lineage>
</organism>
<evidence type="ECO:0000259" key="1">
    <source>
        <dbReference type="PROSITE" id="PS50994"/>
    </source>
</evidence>
<evidence type="ECO:0000313" key="3">
    <source>
        <dbReference type="RefSeq" id="XP_046601945.1"/>
    </source>
</evidence>
<sequence length="152" mass="17106">MQDHLSKYCLAEPIPDLKATTIAEAMARRLIAQFGAPRAILTDRGAAFTGNLLREISKIFHIKQVTTSGYRPQTNGALERSHILLAKYMKQYAGKVSDLAYVLKEPRKGKFNSQYYGPFKIVQVTDHSHIILEAENGKRIRKHADKVKLAVV</sequence>
<dbReference type="PANTHER" id="PTHR37984:SF5">
    <property type="entry name" value="PROTEIN NYNRIN-LIKE"/>
    <property type="match status" value="1"/>
</dbReference>
<feature type="domain" description="Integrase catalytic" evidence="1">
    <location>
        <begin position="1"/>
        <end position="152"/>
    </location>
</feature>
<accession>A0ABM3GNX2</accession>
<gene>
    <name evidence="3" type="primary">LOC124295565</name>
</gene>
<dbReference type="Gene3D" id="3.30.420.10">
    <property type="entry name" value="Ribonuclease H-like superfamily/Ribonuclease H"/>
    <property type="match status" value="1"/>
</dbReference>